<dbReference type="Gene3D" id="3.40.50.10420">
    <property type="entry name" value="NagB/RpiA/CoA transferase-like"/>
    <property type="match status" value="1"/>
</dbReference>
<comment type="caution">
    <text evidence="5">The sequence shown here is derived from an EMBL/GenBank/DDBJ whole genome shotgun (WGS) entry which is preliminary data.</text>
</comment>
<name>A0A2U2BXH6_9PROT</name>
<protein>
    <recommendedName>
        <fullName evidence="4">5-formyltetrahydrofolate cyclo-ligase</fullName>
        <ecNumber evidence="4">6.3.3.2</ecNumber>
    </recommendedName>
</protein>
<keyword evidence="6" id="KW-1185">Reference proteome</keyword>
<evidence type="ECO:0000256" key="1">
    <source>
        <dbReference type="ARBA" id="ARBA00010638"/>
    </source>
</evidence>
<dbReference type="RefSeq" id="WP_109251986.1">
    <property type="nucleotide sequence ID" value="NZ_QEXV01000001.1"/>
</dbReference>
<dbReference type="EC" id="6.3.3.2" evidence="4"/>
<evidence type="ECO:0000313" key="5">
    <source>
        <dbReference type="EMBL" id="PWE18712.1"/>
    </source>
</evidence>
<keyword evidence="4" id="KW-0460">Magnesium</keyword>
<dbReference type="GO" id="GO:0035999">
    <property type="term" value="P:tetrahydrofolate interconversion"/>
    <property type="evidence" value="ECO:0007669"/>
    <property type="project" value="TreeGrafter"/>
</dbReference>
<dbReference type="GO" id="GO:0009396">
    <property type="term" value="P:folic acid-containing compound biosynthetic process"/>
    <property type="evidence" value="ECO:0007669"/>
    <property type="project" value="TreeGrafter"/>
</dbReference>
<evidence type="ECO:0000256" key="2">
    <source>
        <dbReference type="ARBA" id="ARBA00022741"/>
    </source>
</evidence>
<comment type="catalytic activity">
    <reaction evidence="4">
        <text>(6S)-5-formyl-5,6,7,8-tetrahydrofolate + ATP = (6R)-5,10-methenyltetrahydrofolate + ADP + phosphate</text>
        <dbReference type="Rhea" id="RHEA:10488"/>
        <dbReference type="ChEBI" id="CHEBI:30616"/>
        <dbReference type="ChEBI" id="CHEBI:43474"/>
        <dbReference type="ChEBI" id="CHEBI:57455"/>
        <dbReference type="ChEBI" id="CHEBI:57457"/>
        <dbReference type="ChEBI" id="CHEBI:456216"/>
        <dbReference type="EC" id="6.3.3.2"/>
    </reaction>
</comment>
<dbReference type="SUPFAM" id="SSF100950">
    <property type="entry name" value="NagB/RpiA/CoA transferase-like"/>
    <property type="match status" value="1"/>
</dbReference>
<dbReference type="EMBL" id="QEXV01000001">
    <property type="protein sequence ID" value="PWE18712.1"/>
    <property type="molecule type" value="Genomic_DNA"/>
</dbReference>
<reference evidence="6" key="1">
    <citation type="submission" date="2018-05" db="EMBL/GenBank/DDBJ databases">
        <authorList>
            <person name="Liu B.-T."/>
        </authorList>
    </citation>
    <scope>NUCLEOTIDE SEQUENCE [LARGE SCALE GENOMIC DNA]</scope>
    <source>
        <strain evidence="6">WD6-1</strain>
    </source>
</reference>
<dbReference type="Proteomes" id="UP000245168">
    <property type="component" value="Unassembled WGS sequence"/>
</dbReference>
<evidence type="ECO:0000313" key="6">
    <source>
        <dbReference type="Proteomes" id="UP000245168"/>
    </source>
</evidence>
<keyword evidence="5" id="KW-0436">Ligase</keyword>
<keyword evidence="4" id="KW-0479">Metal-binding</keyword>
<keyword evidence="3 4" id="KW-0067">ATP-binding</keyword>
<dbReference type="GO" id="GO:0030272">
    <property type="term" value="F:5-formyltetrahydrofolate cyclo-ligase activity"/>
    <property type="evidence" value="ECO:0007669"/>
    <property type="project" value="UniProtKB-EC"/>
</dbReference>
<dbReference type="InterPro" id="IPR024185">
    <property type="entry name" value="FTHF_cligase-like_sf"/>
</dbReference>
<keyword evidence="2 4" id="KW-0547">Nucleotide-binding</keyword>
<dbReference type="GO" id="GO:0005524">
    <property type="term" value="F:ATP binding"/>
    <property type="evidence" value="ECO:0007669"/>
    <property type="project" value="UniProtKB-KW"/>
</dbReference>
<accession>A0A2U2BXH6</accession>
<gene>
    <name evidence="5" type="ORF">DDZ18_03730</name>
</gene>
<dbReference type="GO" id="GO:0046872">
    <property type="term" value="F:metal ion binding"/>
    <property type="evidence" value="ECO:0007669"/>
    <property type="project" value="UniProtKB-KW"/>
</dbReference>
<comment type="cofactor">
    <cofactor evidence="4">
        <name>Mg(2+)</name>
        <dbReference type="ChEBI" id="CHEBI:18420"/>
    </cofactor>
</comment>
<dbReference type="InterPro" id="IPR037171">
    <property type="entry name" value="NagB/RpiA_transferase-like"/>
</dbReference>
<dbReference type="PANTHER" id="PTHR23407:SF1">
    <property type="entry name" value="5-FORMYLTETRAHYDROFOLATE CYCLO-LIGASE"/>
    <property type="match status" value="1"/>
</dbReference>
<dbReference type="Pfam" id="PF01812">
    <property type="entry name" value="5-FTHF_cyc-lig"/>
    <property type="match status" value="1"/>
</dbReference>
<dbReference type="InterPro" id="IPR002698">
    <property type="entry name" value="FTHF_cligase"/>
</dbReference>
<dbReference type="PANTHER" id="PTHR23407">
    <property type="entry name" value="ATPASE INHIBITOR/5-FORMYLTETRAHYDROFOLATE CYCLO-LIGASE"/>
    <property type="match status" value="1"/>
</dbReference>
<comment type="similarity">
    <text evidence="1 4">Belongs to the 5-formyltetrahydrofolate cyclo-ligase family.</text>
</comment>
<evidence type="ECO:0000256" key="3">
    <source>
        <dbReference type="ARBA" id="ARBA00022840"/>
    </source>
</evidence>
<dbReference type="NCBIfam" id="TIGR02727">
    <property type="entry name" value="MTHFS_bact"/>
    <property type="match status" value="1"/>
</dbReference>
<sequence>MFLNWRKTRARATAAKARRIAYEMDPEAGHRLAANFPDEAWPAIHATVAGYRAIHDEIDPEPLMETFFCEQARLCLPCVAGPDQPLVFRAWSPGDPLVRGAFGVEEPAPEAPEARPRLVLLPLLGFDEAGRRIGYGAGFYDRTLEALRRQGPVTAVGIAYEAQKLDRVPAARHDAPVDWIVTEQRAYRTGT</sequence>
<dbReference type="AlphaFoldDB" id="A0A2U2BXH6"/>
<organism evidence="5 6">
    <name type="scientific">Marinicauda salina</name>
    <dbReference type="NCBI Taxonomy" id="2135793"/>
    <lineage>
        <taxon>Bacteria</taxon>
        <taxon>Pseudomonadati</taxon>
        <taxon>Pseudomonadota</taxon>
        <taxon>Alphaproteobacteria</taxon>
        <taxon>Maricaulales</taxon>
        <taxon>Maricaulaceae</taxon>
        <taxon>Marinicauda</taxon>
    </lineage>
</organism>
<proteinExistence type="inferred from homology"/>
<evidence type="ECO:0000256" key="4">
    <source>
        <dbReference type="RuleBase" id="RU361279"/>
    </source>
</evidence>
<dbReference type="OrthoDB" id="9801938at2"/>